<evidence type="ECO:0000313" key="4">
    <source>
        <dbReference type="Proteomes" id="UP000244855"/>
    </source>
</evidence>
<feature type="domain" description="C2H2-type" evidence="2">
    <location>
        <begin position="485"/>
        <end position="512"/>
    </location>
</feature>
<feature type="region of interest" description="Disordered" evidence="1">
    <location>
        <begin position="57"/>
        <end position="89"/>
    </location>
</feature>
<feature type="compositionally biased region" description="Basic and acidic residues" evidence="1">
    <location>
        <begin position="417"/>
        <end position="430"/>
    </location>
</feature>
<dbReference type="GO" id="GO:0006357">
    <property type="term" value="P:regulation of transcription by RNA polymerase II"/>
    <property type="evidence" value="ECO:0007669"/>
    <property type="project" value="TreeGrafter"/>
</dbReference>
<dbReference type="STRING" id="97972.A0A2V1E1D1"/>
<dbReference type="SMART" id="SM00355">
    <property type="entry name" value="ZnF_C2H2"/>
    <property type="match status" value="3"/>
</dbReference>
<dbReference type="GO" id="GO:0005634">
    <property type="term" value="C:nucleus"/>
    <property type="evidence" value="ECO:0007669"/>
    <property type="project" value="TreeGrafter"/>
</dbReference>
<dbReference type="Pfam" id="PF26176">
    <property type="entry name" value="zf_C2H2_17_2"/>
    <property type="match status" value="1"/>
</dbReference>
<dbReference type="InterPro" id="IPR013087">
    <property type="entry name" value="Znf_C2H2_type"/>
</dbReference>
<accession>A0A2V1E1D1</accession>
<feature type="domain" description="C2H2-type" evidence="2">
    <location>
        <begin position="522"/>
        <end position="551"/>
    </location>
</feature>
<feature type="compositionally biased region" description="Basic and acidic residues" evidence="1">
    <location>
        <begin position="443"/>
        <end position="455"/>
    </location>
</feature>
<feature type="region of interest" description="Disordered" evidence="1">
    <location>
        <begin position="359"/>
        <end position="378"/>
    </location>
</feature>
<dbReference type="InterPro" id="IPR059095">
    <property type="entry name" value="Znf_C2H2_17_2nd"/>
</dbReference>
<dbReference type="EMBL" id="KZ805337">
    <property type="protein sequence ID" value="PVI02960.1"/>
    <property type="molecule type" value="Genomic_DNA"/>
</dbReference>
<dbReference type="AlphaFoldDB" id="A0A2V1E1D1"/>
<reference evidence="3 4" key="1">
    <citation type="journal article" date="2018" name="Sci. Rep.">
        <title>Comparative genomics provides insights into the lifestyle and reveals functional heterogeneity of dark septate endophytic fungi.</title>
        <authorList>
            <person name="Knapp D.G."/>
            <person name="Nemeth J.B."/>
            <person name="Barry K."/>
            <person name="Hainaut M."/>
            <person name="Henrissat B."/>
            <person name="Johnson J."/>
            <person name="Kuo A."/>
            <person name="Lim J.H.P."/>
            <person name="Lipzen A."/>
            <person name="Nolan M."/>
            <person name="Ohm R.A."/>
            <person name="Tamas L."/>
            <person name="Grigoriev I.V."/>
            <person name="Spatafora J.W."/>
            <person name="Nagy L.G."/>
            <person name="Kovacs G.M."/>
        </authorList>
    </citation>
    <scope>NUCLEOTIDE SEQUENCE [LARGE SCALE GENOMIC DNA]</scope>
    <source>
        <strain evidence="3 4">DSE2036</strain>
    </source>
</reference>
<dbReference type="PANTHER" id="PTHR46179:SF24">
    <property type="entry name" value="C2H2-TYPE DOMAIN-CONTAINING PROTEIN"/>
    <property type="match status" value="1"/>
</dbReference>
<dbReference type="InterPro" id="IPR051061">
    <property type="entry name" value="Zinc_finger_trans_reg"/>
</dbReference>
<evidence type="ECO:0000313" key="3">
    <source>
        <dbReference type="EMBL" id="PVI02960.1"/>
    </source>
</evidence>
<dbReference type="Proteomes" id="UP000244855">
    <property type="component" value="Unassembled WGS sequence"/>
</dbReference>
<organism evidence="3 4">
    <name type="scientific">Periconia macrospinosa</name>
    <dbReference type="NCBI Taxonomy" id="97972"/>
    <lineage>
        <taxon>Eukaryota</taxon>
        <taxon>Fungi</taxon>
        <taxon>Dikarya</taxon>
        <taxon>Ascomycota</taxon>
        <taxon>Pezizomycotina</taxon>
        <taxon>Dothideomycetes</taxon>
        <taxon>Pleosporomycetidae</taxon>
        <taxon>Pleosporales</taxon>
        <taxon>Massarineae</taxon>
        <taxon>Periconiaceae</taxon>
        <taxon>Periconia</taxon>
    </lineage>
</organism>
<proteinExistence type="predicted"/>
<feature type="compositionally biased region" description="Basic and acidic residues" evidence="1">
    <location>
        <begin position="622"/>
        <end position="640"/>
    </location>
</feature>
<feature type="region of interest" description="Disordered" evidence="1">
    <location>
        <begin position="385"/>
        <end position="455"/>
    </location>
</feature>
<evidence type="ECO:0000256" key="1">
    <source>
        <dbReference type="SAM" id="MobiDB-lite"/>
    </source>
</evidence>
<dbReference type="PANTHER" id="PTHR46179">
    <property type="entry name" value="ZINC FINGER PROTEIN"/>
    <property type="match status" value="1"/>
</dbReference>
<feature type="compositionally biased region" description="Low complexity" evidence="1">
    <location>
        <begin position="366"/>
        <end position="378"/>
    </location>
</feature>
<sequence>MAIQQHRSKPSIVLTLKVLQIVYQLRRRLKPRSGSSSIFGKQRCLGLESKALAKFAKGLPHNGPQKKKPSNHASDRVCKNRNNGRGRARPCLKLQTAGKGQAAIQNHLGGEVQHMLHSVDESFGHTGGPISAVASNHELFVRQKSVLDFHGCSLNDITQSLVLVHDAINVICACRSQFDDGWLVVQGHYAGLNFDEAFIANYEHLLFQLQAQLISALERKVLEALLLGDHDKKQHKLLAWFTEFSDKPRPLSTFPWTIKPSLAVLWGVCWMFYNPPNGQSNAQRSNLRVSQDAILSNVDLTAWTTPAANEYFNFGMALVGTTPLPEAQQLAQGRQNVGLGGGDDGDILRLRNADAWDPTNLEFAPQSQDSSRRNSSIISVNSNFPTPVSMAGGHSPLLSPIGDRRTSMAHSVGHSRQPSEDRSSVSHFGDDIGSPGRKNHSYKRSEEPPRNTEGKMVCKHEDCTGLTFDRKCEWSKHMDKHDRPYKCNVQGCEKLQGFTYSGGLLRHEREVHKMHGGTKKSLYCPFTDCKRSSGSGFTRKENLAEHIRRVHRRTSMSADLGHLIIQRSDSIFGPSLGESRMPSEPPFPRILEVPAEESAHSPMTLKRKRNSESALPELGEESDLRAEIKRLRRENEEKDSRLHQLEAAVMALQQARR</sequence>
<protein>
    <recommendedName>
        <fullName evidence="2">C2H2-type domain-containing protein</fullName>
    </recommendedName>
</protein>
<keyword evidence="4" id="KW-1185">Reference proteome</keyword>
<feature type="domain" description="C2H2-type" evidence="2">
    <location>
        <begin position="456"/>
        <end position="481"/>
    </location>
</feature>
<dbReference type="Gene3D" id="3.30.160.60">
    <property type="entry name" value="Classic Zinc Finger"/>
    <property type="match status" value="2"/>
</dbReference>
<dbReference type="OrthoDB" id="5305647at2759"/>
<evidence type="ECO:0000259" key="2">
    <source>
        <dbReference type="SMART" id="SM00355"/>
    </source>
</evidence>
<gene>
    <name evidence="3" type="ORF">DM02DRAFT_521738</name>
</gene>
<dbReference type="Pfam" id="PF26177">
    <property type="entry name" value="zf_C2H2_17_1st"/>
    <property type="match status" value="1"/>
</dbReference>
<dbReference type="InterPro" id="IPR059009">
    <property type="entry name" value="Znf_C2H2_17_1st"/>
</dbReference>
<name>A0A2V1E1D1_9PLEO</name>
<feature type="region of interest" description="Disordered" evidence="1">
    <location>
        <begin position="596"/>
        <end position="640"/>
    </location>
</feature>